<accession>A0ABR2MWQ5</accession>
<keyword evidence="2" id="KW-1185">Reference proteome</keyword>
<evidence type="ECO:0000313" key="2">
    <source>
        <dbReference type="Proteomes" id="UP001412067"/>
    </source>
</evidence>
<protein>
    <recommendedName>
        <fullName evidence="3">Protein FAR1-RELATED SEQUENCE</fullName>
    </recommendedName>
</protein>
<comment type="caution">
    <text evidence="1">The sequence shown here is derived from an EMBL/GenBank/DDBJ whole genome shotgun (WGS) entry which is preliminary data.</text>
</comment>
<name>A0ABR2MWQ5_9ASPA</name>
<evidence type="ECO:0008006" key="3">
    <source>
        <dbReference type="Google" id="ProtNLM"/>
    </source>
</evidence>
<dbReference type="EMBL" id="JBBWWR010000004">
    <property type="protein sequence ID" value="KAK8968536.1"/>
    <property type="molecule type" value="Genomic_DNA"/>
</dbReference>
<organism evidence="1 2">
    <name type="scientific">Platanthera guangdongensis</name>
    <dbReference type="NCBI Taxonomy" id="2320717"/>
    <lineage>
        <taxon>Eukaryota</taxon>
        <taxon>Viridiplantae</taxon>
        <taxon>Streptophyta</taxon>
        <taxon>Embryophyta</taxon>
        <taxon>Tracheophyta</taxon>
        <taxon>Spermatophyta</taxon>
        <taxon>Magnoliopsida</taxon>
        <taxon>Liliopsida</taxon>
        <taxon>Asparagales</taxon>
        <taxon>Orchidaceae</taxon>
        <taxon>Orchidoideae</taxon>
        <taxon>Orchideae</taxon>
        <taxon>Orchidinae</taxon>
        <taxon>Platanthera</taxon>
    </lineage>
</organism>
<dbReference type="Proteomes" id="UP001412067">
    <property type="component" value="Unassembled WGS sequence"/>
</dbReference>
<reference evidence="1 2" key="1">
    <citation type="journal article" date="2022" name="Nat. Plants">
        <title>Genomes of leafy and leafless Platanthera orchids illuminate the evolution of mycoheterotrophy.</title>
        <authorList>
            <person name="Li M.H."/>
            <person name="Liu K.W."/>
            <person name="Li Z."/>
            <person name="Lu H.C."/>
            <person name="Ye Q.L."/>
            <person name="Zhang D."/>
            <person name="Wang J.Y."/>
            <person name="Li Y.F."/>
            <person name="Zhong Z.M."/>
            <person name="Liu X."/>
            <person name="Yu X."/>
            <person name="Liu D.K."/>
            <person name="Tu X.D."/>
            <person name="Liu B."/>
            <person name="Hao Y."/>
            <person name="Liao X.Y."/>
            <person name="Jiang Y.T."/>
            <person name="Sun W.H."/>
            <person name="Chen J."/>
            <person name="Chen Y.Q."/>
            <person name="Ai Y."/>
            <person name="Zhai J.W."/>
            <person name="Wu S.S."/>
            <person name="Zhou Z."/>
            <person name="Hsiao Y.Y."/>
            <person name="Wu W.L."/>
            <person name="Chen Y.Y."/>
            <person name="Lin Y.F."/>
            <person name="Hsu J.L."/>
            <person name="Li C.Y."/>
            <person name="Wang Z.W."/>
            <person name="Zhao X."/>
            <person name="Zhong W.Y."/>
            <person name="Ma X.K."/>
            <person name="Ma L."/>
            <person name="Huang J."/>
            <person name="Chen G.Z."/>
            <person name="Huang M.Z."/>
            <person name="Huang L."/>
            <person name="Peng D.H."/>
            <person name="Luo Y.B."/>
            <person name="Zou S.Q."/>
            <person name="Chen S.P."/>
            <person name="Lan S."/>
            <person name="Tsai W.C."/>
            <person name="Van de Peer Y."/>
            <person name="Liu Z.J."/>
        </authorList>
    </citation>
    <scope>NUCLEOTIDE SEQUENCE [LARGE SCALE GENOMIC DNA]</scope>
    <source>
        <strain evidence="1">Lor288</strain>
    </source>
</reference>
<evidence type="ECO:0000313" key="1">
    <source>
        <dbReference type="EMBL" id="KAK8968536.1"/>
    </source>
</evidence>
<sequence>MLLDDVKFHVTEFEAEHNHELVGKNQETQIESSVGFGAAVKAGKRNSSRHLTNKPIFRNFMASTCDNENWVPKIDIEFEDDEEAYEFF</sequence>
<proteinExistence type="predicted"/>
<gene>
    <name evidence="1" type="ORF">KSP40_PGU020038</name>
</gene>